<dbReference type="PIRSF" id="PIRSF006250">
    <property type="entry name" value="NadC_ModD"/>
    <property type="match status" value="1"/>
</dbReference>
<keyword evidence="5" id="KW-0662">Pyridine nucleotide biosynthesis</keyword>
<comment type="function">
    <text evidence="1">Involved in the catabolism of quinolinic acid (QA).</text>
</comment>
<evidence type="ECO:0000256" key="6">
    <source>
        <dbReference type="ARBA" id="ARBA00022676"/>
    </source>
</evidence>
<dbReference type="PANTHER" id="PTHR32179">
    <property type="entry name" value="NICOTINATE-NUCLEOTIDE PYROPHOSPHORYLASE [CARBOXYLATING]"/>
    <property type="match status" value="1"/>
</dbReference>
<name>A0ABN0WE39_9BACI</name>
<keyword evidence="7 10" id="KW-0808">Transferase</keyword>
<dbReference type="InterPro" id="IPR013785">
    <property type="entry name" value="Aldolase_TIM"/>
</dbReference>
<comment type="pathway">
    <text evidence="2">Cofactor biosynthesis; NAD(+) biosynthesis; nicotinate D-ribonucleotide from quinolinate: step 1/1.</text>
</comment>
<evidence type="ECO:0000256" key="4">
    <source>
        <dbReference type="ARBA" id="ARBA00011944"/>
    </source>
</evidence>
<evidence type="ECO:0000313" key="13">
    <source>
        <dbReference type="EMBL" id="GAA0334153.1"/>
    </source>
</evidence>
<evidence type="ECO:0000256" key="1">
    <source>
        <dbReference type="ARBA" id="ARBA00003237"/>
    </source>
</evidence>
<accession>A0ABN0WE39</accession>
<evidence type="ECO:0000313" key="14">
    <source>
        <dbReference type="Proteomes" id="UP001500782"/>
    </source>
</evidence>
<dbReference type="InterPro" id="IPR036068">
    <property type="entry name" value="Nicotinate_pribotase-like_C"/>
</dbReference>
<comment type="caution">
    <text evidence="13">The sequence shown here is derived from an EMBL/GenBank/DDBJ whole genome shotgun (WGS) entry which is preliminary data.</text>
</comment>
<dbReference type="Proteomes" id="UP001500782">
    <property type="component" value="Unassembled WGS sequence"/>
</dbReference>
<evidence type="ECO:0000259" key="11">
    <source>
        <dbReference type="Pfam" id="PF01729"/>
    </source>
</evidence>
<dbReference type="EMBL" id="BAAADJ010000023">
    <property type="protein sequence ID" value="GAA0334153.1"/>
    <property type="molecule type" value="Genomic_DNA"/>
</dbReference>
<dbReference type="InterPro" id="IPR004393">
    <property type="entry name" value="NadC"/>
</dbReference>
<evidence type="ECO:0000256" key="7">
    <source>
        <dbReference type="ARBA" id="ARBA00022679"/>
    </source>
</evidence>
<feature type="domain" description="Quinolinate phosphoribosyl transferase N-terminal" evidence="12">
    <location>
        <begin position="20"/>
        <end position="105"/>
    </location>
</feature>
<evidence type="ECO:0000256" key="3">
    <source>
        <dbReference type="ARBA" id="ARBA00009400"/>
    </source>
</evidence>
<dbReference type="InterPro" id="IPR002638">
    <property type="entry name" value="Quinolinate_PRibosylTrfase_C"/>
</dbReference>
<dbReference type="Pfam" id="PF02749">
    <property type="entry name" value="QRPTase_N"/>
    <property type="match status" value="1"/>
</dbReference>
<evidence type="ECO:0000256" key="5">
    <source>
        <dbReference type="ARBA" id="ARBA00022642"/>
    </source>
</evidence>
<evidence type="ECO:0000256" key="10">
    <source>
        <dbReference type="PIRNR" id="PIRNR006250"/>
    </source>
</evidence>
<dbReference type="NCBIfam" id="TIGR00078">
    <property type="entry name" value="nadC"/>
    <property type="match status" value="1"/>
</dbReference>
<dbReference type="CDD" id="cd01572">
    <property type="entry name" value="QPRTase"/>
    <property type="match status" value="1"/>
</dbReference>
<dbReference type="SUPFAM" id="SSF51690">
    <property type="entry name" value="Nicotinate/Quinolinate PRTase C-terminal domain-like"/>
    <property type="match status" value="1"/>
</dbReference>
<dbReference type="Gene3D" id="3.20.20.70">
    <property type="entry name" value="Aldolase class I"/>
    <property type="match status" value="1"/>
</dbReference>
<dbReference type="InterPro" id="IPR022412">
    <property type="entry name" value="Quinolinate_PRibosylTrfase_N"/>
</dbReference>
<reference evidence="13 14" key="1">
    <citation type="journal article" date="2019" name="Int. J. Syst. Evol. Microbiol.">
        <title>The Global Catalogue of Microorganisms (GCM) 10K type strain sequencing project: providing services to taxonomists for standard genome sequencing and annotation.</title>
        <authorList>
            <consortium name="The Broad Institute Genomics Platform"/>
            <consortium name="The Broad Institute Genome Sequencing Center for Infectious Disease"/>
            <person name="Wu L."/>
            <person name="Ma J."/>
        </authorList>
    </citation>
    <scope>NUCLEOTIDE SEQUENCE [LARGE SCALE GENOMIC DNA]</scope>
    <source>
        <strain evidence="13 14">JCM 9731</strain>
    </source>
</reference>
<evidence type="ECO:0000256" key="8">
    <source>
        <dbReference type="ARBA" id="ARBA00033102"/>
    </source>
</evidence>
<dbReference type="InterPro" id="IPR027277">
    <property type="entry name" value="NadC/ModD"/>
</dbReference>
<keyword evidence="14" id="KW-1185">Reference proteome</keyword>
<dbReference type="SUPFAM" id="SSF54675">
    <property type="entry name" value="Nicotinate/Quinolinate PRTase N-terminal domain-like"/>
    <property type="match status" value="1"/>
</dbReference>
<sequence length="283" mass="31606">MLLVRKKLEEFFMEDWGDYDLTTESIFSESDQGTFTILAKQDGVFAGSIIIEEGYKMLQKDCEITCFKQDGNLVKKGEIIAEVSGRLQSLLTGERVILNLIQRMSGIATITREAVSKVEGSQTRICDTRKTTPGLRIFEKYAVRCGGGFNHRNGLYDSVLIKDNHIEASGSITNAIQKVKMRVGHTVKIEVEIESEQQLHEAIRNHADIIMFDNLPPAEIKKWVKYVPDHIVTEASGGITLDRLKDYAETGIQYISLGYLTHSAPSLDFSMNVKQGSKGGILV</sequence>
<evidence type="ECO:0000259" key="12">
    <source>
        <dbReference type="Pfam" id="PF02749"/>
    </source>
</evidence>
<dbReference type="EC" id="2.4.2.19" evidence="4"/>
<feature type="domain" description="Quinolinate phosphoribosyl transferase C-terminal" evidence="11">
    <location>
        <begin position="107"/>
        <end position="271"/>
    </location>
</feature>
<gene>
    <name evidence="13" type="primary">nadC</name>
    <name evidence="13" type="ORF">GCM10008967_26160</name>
</gene>
<comment type="catalytic activity">
    <reaction evidence="9">
        <text>nicotinate beta-D-ribonucleotide + CO2 + diphosphate = quinolinate + 5-phospho-alpha-D-ribose 1-diphosphate + 2 H(+)</text>
        <dbReference type="Rhea" id="RHEA:12733"/>
        <dbReference type="ChEBI" id="CHEBI:15378"/>
        <dbReference type="ChEBI" id="CHEBI:16526"/>
        <dbReference type="ChEBI" id="CHEBI:29959"/>
        <dbReference type="ChEBI" id="CHEBI:33019"/>
        <dbReference type="ChEBI" id="CHEBI:57502"/>
        <dbReference type="ChEBI" id="CHEBI:58017"/>
        <dbReference type="EC" id="2.4.2.19"/>
    </reaction>
</comment>
<dbReference type="InterPro" id="IPR037128">
    <property type="entry name" value="Quinolinate_PRibosylTase_N_sf"/>
</dbReference>
<evidence type="ECO:0000256" key="9">
    <source>
        <dbReference type="ARBA" id="ARBA00047445"/>
    </source>
</evidence>
<dbReference type="Pfam" id="PF01729">
    <property type="entry name" value="QRPTase_C"/>
    <property type="match status" value="1"/>
</dbReference>
<dbReference type="Gene3D" id="3.90.1170.20">
    <property type="entry name" value="Quinolinate phosphoribosyl transferase, N-terminal domain"/>
    <property type="match status" value="1"/>
</dbReference>
<organism evidence="13 14">
    <name type="scientific">Bacillus carboniphilus</name>
    <dbReference type="NCBI Taxonomy" id="86663"/>
    <lineage>
        <taxon>Bacteria</taxon>
        <taxon>Bacillati</taxon>
        <taxon>Bacillota</taxon>
        <taxon>Bacilli</taxon>
        <taxon>Bacillales</taxon>
        <taxon>Bacillaceae</taxon>
        <taxon>Bacillus</taxon>
    </lineage>
</organism>
<comment type="similarity">
    <text evidence="3 10">Belongs to the NadC/ModD family.</text>
</comment>
<evidence type="ECO:0000256" key="2">
    <source>
        <dbReference type="ARBA" id="ARBA00004893"/>
    </source>
</evidence>
<dbReference type="PANTHER" id="PTHR32179:SF3">
    <property type="entry name" value="NICOTINATE-NUCLEOTIDE PYROPHOSPHORYLASE [CARBOXYLATING]"/>
    <property type="match status" value="1"/>
</dbReference>
<proteinExistence type="inferred from homology"/>
<keyword evidence="6 10" id="KW-0328">Glycosyltransferase</keyword>
<protein>
    <recommendedName>
        <fullName evidence="4">nicotinate-nucleotide diphosphorylase (carboxylating)</fullName>
        <ecNumber evidence="4">2.4.2.19</ecNumber>
    </recommendedName>
    <alternativeName>
        <fullName evidence="8">Quinolinate phosphoribosyltransferase [decarboxylating]</fullName>
    </alternativeName>
</protein>